<evidence type="ECO:0000313" key="2">
    <source>
        <dbReference type="Proteomes" id="UP000295023"/>
    </source>
</evidence>
<dbReference type="OrthoDB" id="7290065at2"/>
<comment type="caution">
    <text evidence="1">The sequence shown here is derived from an EMBL/GenBank/DDBJ whole genome shotgun (WGS) entry which is preliminary data.</text>
</comment>
<keyword evidence="2" id="KW-1185">Reference proteome</keyword>
<dbReference type="EMBL" id="SKBM01000032">
    <property type="protein sequence ID" value="TCZ54597.1"/>
    <property type="molecule type" value="Genomic_DNA"/>
</dbReference>
<accession>A0A4R4D487</accession>
<name>A0A4R4D487_9PROT</name>
<organism evidence="1 2">
    <name type="scientific">Roseicella aquatilis</name>
    <dbReference type="NCBI Taxonomy" id="2527868"/>
    <lineage>
        <taxon>Bacteria</taxon>
        <taxon>Pseudomonadati</taxon>
        <taxon>Pseudomonadota</taxon>
        <taxon>Alphaproteobacteria</taxon>
        <taxon>Acetobacterales</taxon>
        <taxon>Roseomonadaceae</taxon>
        <taxon>Roseicella</taxon>
    </lineage>
</organism>
<dbReference type="RefSeq" id="WP_132295545.1">
    <property type="nucleotide sequence ID" value="NZ_SKBM01000032.1"/>
</dbReference>
<gene>
    <name evidence="1" type="ORF">EXY23_23275</name>
</gene>
<evidence type="ECO:0000313" key="1">
    <source>
        <dbReference type="EMBL" id="TCZ54597.1"/>
    </source>
</evidence>
<reference evidence="1 2" key="1">
    <citation type="submission" date="2019-03" db="EMBL/GenBank/DDBJ databases">
        <title>Paracraurococcus aquatilis NE82 genome sequence.</title>
        <authorList>
            <person name="Zhao Y."/>
            <person name="Du Z."/>
        </authorList>
    </citation>
    <scope>NUCLEOTIDE SEQUENCE [LARGE SCALE GENOMIC DNA]</scope>
    <source>
        <strain evidence="1 2">NE82</strain>
    </source>
</reference>
<sequence>MAFFPIDQTARERLAALPGVTIFPRPSPRRPEHLALVMAGLRCCEVVAAAGGYRAAYHLRFGTWLPLAEDGDEAAAFAAVLAFLALVAAVPQHYASEHDAAERRAAAQVLAAFSGRSAAIRLPAAA</sequence>
<dbReference type="Proteomes" id="UP000295023">
    <property type="component" value="Unassembled WGS sequence"/>
</dbReference>
<proteinExistence type="predicted"/>
<dbReference type="AlphaFoldDB" id="A0A4R4D487"/>
<protein>
    <submittedName>
        <fullName evidence="1">Uncharacterized protein</fullName>
    </submittedName>
</protein>